<dbReference type="AlphaFoldDB" id="A0AAV7RGZ6"/>
<accession>A0AAV7RGZ6</accession>
<dbReference type="Proteomes" id="UP001066276">
    <property type="component" value="Chromosome 5"/>
</dbReference>
<evidence type="ECO:0000313" key="3">
    <source>
        <dbReference type="Proteomes" id="UP001066276"/>
    </source>
</evidence>
<evidence type="ECO:0000313" key="2">
    <source>
        <dbReference type="EMBL" id="KAJ1151057.1"/>
    </source>
</evidence>
<gene>
    <name evidence="2" type="ORF">NDU88_003844</name>
</gene>
<feature type="compositionally biased region" description="Pro residues" evidence="1">
    <location>
        <begin position="59"/>
        <end position="72"/>
    </location>
</feature>
<protein>
    <submittedName>
        <fullName evidence="2">Uncharacterized protein</fullName>
    </submittedName>
</protein>
<feature type="region of interest" description="Disordered" evidence="1">
    <location>
        <begin position="1"/>
        <end position="20"/>
    </location>
</feature>
<proteinExistence type="predicted"/>
<feature type="region of interest" description="Disordered" evidence="1">
    <location>
        <begin position="35"/>
        <end position="131"/>
    </location>
</feature>
<evidence type="ECO:0000256" key="1">
    <source>
        <dbReference type="SAM" id="MobiDB-lite"/>
    </source>
</evidence>
<dbReference type="EMBL" id="JANPWB010000009">
    <property type="protein sequence ID" value="KAJ1151057.1"/>
    <property type="molecule type" value="Genomic_DNA"/>
</dbReference>
<name>A0AAV7RGZ6_PLEWA</name>
<sequence length="176" mass="19857">MPPVKRCQQHPVPPQKRPTVMTEPLVAWIWMTNLAHQGPPDSRLPRHSHTPPQSLNPQETPPQHPPNGPIPLSPGHINQQCVHHYRDPRPPHKHRAIRDLGSVGTRFKGQAQDNREAGRTAVQQEEDRPSEPTLQEALTAILGAYQHSQDTLSQILDKLQENMRLQEGQYLGSGRT</sequence>
<organism evidence="2 3">
    <name type="scientific">Pleurodeles waltl</name>
    <name type="common">Iberian ribbed newt</name>
    <dbReference type="NCBI Taxonomy" id="8319"/>
    <lineage>
        <taxon>Eukaryota</taxon>
        <taxon>Metazoa</taxon>
        <taxon>Chordata</taxon>
        <taxon>Craniata</taxon>
        <taxon>Vertebrata</taxon>
        <taxon>Euteleostomi</taxon>
        <taxon>Amphibia</taxon>
        <taxon>Batrachia</taxon>
        <taxon>Caudata</taxon>
        <taxon>Salamandroidea</taxon>
        <taxon>Salamandridae</taxon>
        <taxon>Pleurodelinae</taxon>
        <taxon>Pleurodeles</taxon>
    </lineage>
</organism>
<comment type="caution">
    <text evidence="2">The sequence shown here is derived from an EMBL/GenBank/DDBJ whole genome shotgun (WGS) entry which is preliminary data.</text>
</comment>
<keyword evidence="3" id="KW-1185">Reference proteome</keyword>
<reference evidence="2" key="1">
    <citation type="journal article" date="2022" name="bioRxiv">
        <title>Sequencing and chromosome-scale assembly of the giantPleurodeles waltlgenome.</title>
        <authorList>
            <person name="Brown T."/>
            <person name="Elewa A."/>
            <person name="Iarovenko S."/>
            <person name="Subramanian E."/>
            <person name="Araus A.J."/>
            <person name="Petzold A."/>
            <person name="Susuki M."/>
            <person name="Suzuki K.-i.T."/>
            <person name="Hayashi T."/>
            <person name="Toyoda A."/>
            <person name="Oliveira C."/>
            <person name="Osipova E."/>
            <person name="Leigh N.D."/>
            <person name="Simon A."/>
            <person name="Yun M.H."/>
        </authorList>
    </citation>
    <scope>NUCLEOTIDE SEQUENCE</scope>
    <source>
        <strain evidence="2">20211129_DDA</strain>
        <tissue evidence="2">Liver</tissue>
    </source>
</reference>